<protein>
    <submittedName>
        <fullName evidence="2">Uncharacterized protein</fullName>
    </submittedName>
</protein>
<proteinExistence type="predicted"/>
<reference evidence="2" key="1">
    <citation type="submission" date="2023-06" db="EMBL/GenBank/DDBJ databases">
        <title>Genome-scale phylogeny and comparative genomics of the fungal order Sordariales.</title>
        <authorList>
            <consortium name="Lawrence Berkeley National Laboratory"/>
            <person name="Hensen N."/>
            <person name="Bonometti L."/>
            <person name="Westerberg I."/>
            <person name="Brannstrom I.O."/>
            <person name="Guillou S."/>
            <person name="Cros-Aarteil S."/>
            <person name="Calhoun S."/>
            <person name="Haridas S."/>
            <person name="Kuo A."/>
            <person name="Mondo S."/>
            <person name="Pangilinan J."/>
            <person name="Riley R."/>
            <person name="Labutti K."/>
            <person name="Andreopoulos B."/>
            <person name="Lipzen A."/>
            <person name="Chen C."/>
            <person name="Yanf M."/>
            <person name="Daum C."/>
            <person name="Ng V."/>
            <person name="Clum A."/>
            <person name="Steindorff A."/>
            <person name="Ohm R."/>
            <person name="Martin F."/>
            <person name="Silar P."/>
            <person name="Natvig D."/>
            <person name="Lalanne C."/>
            <person name="Gautier V."/>
            <person name="Ament-Velasquez S.L."/>
            <person name="Kruys A."/>
            <person name="Hutchinson M.I."/>
            <person name="Powell A.J."/>
            <person name="Barry K."/>
            <person name="Miller A.N."/>
            <person name="Grigoriev I.V."/>
            <person name="Debuchy R."/>
            <person name="Gladieux P."/>
            <person name="Thoren M.H."/>
            <person name="Johannesson H."/>
        </authorList>
    </citation>
    <scope>NUCLEOTIDE SEQUENCE</scope>
    <source>
        <strain evidence="2">CBS 606.72</strain>
    </source>
</reference>
<keyword evidence="3" id="KW-1185">Reference proteome</keyword>
<dbReference type="AlphaFoldDB" id="A0AA40BZG6"/>
<feature type="region of interest" description="Disordered" evidence="1">
    <location>
        <begin position="1"/>
        <end position="69"/>
    </location>
</feature>
<evidence type="ECO:0000256" key="1">
    <source>
        <dbReference type="SAM" id="MobiDB-lite"/>
    </source>
</evidence>
<name>A0AA40BZG6_9PEZI</name>
<dbReference type="EMBL" id="JAULSU010000004">
    <property type="protein sequence ID" value="KAK0619114.1"/>
    <property type="molecule type" value="Genomic_DNA"/>
</dbReference>
<accession>A0AA40BZG6</accession>
<comment type="caution">
    <text evidence="2">The sequence shown here is derived from an EMBL/GenBank/DDBJ whole genome shotgun (WGS) entry which is preliminary data.</text>
</comment>
<evidence type="ECO:0000313" key="2">
    <source>
        <dbReference type="EMBL" id="KAK0619114.1"/>
    </source>
</evidence>
<sequence length="69" mass="7620">MGTQGIRQSYLRPMRDPNEHSLGNPSHISHIHQPFVSPSTATPSIPTDQQESSLHLNDPQTQEAHAIPT</sequence>
<dbReference type="Proteomes" id="UP001175000">
    <property type="component" value="Unassembled WGS sequence"/>
</dbReference>
<feature type="compositionally biased region" description="Polar residues" evidence="1">
    <location>
        <begin position="36"/>
        <end position="63"/>
    </location>
</feature>
<gene>
    <name evidence="2" type="ORF">B0T14DRAFT_518594</name>
</gene>
<organism evidence="2 3">
    <name type="scientific">Immersiella caudata</name>
    <dbReference type="NCBI Taxonomy" id="314043"/>
    <lineage>
        <taxon>Eukaryota</taxon>
        <taxon>Fungi</taxon>
        <taxon>Dikarya</taxon>
        <taxon>Ascomycota</taxon>
        <taxon>Pezizomycotina</taxon>
        <taxon>Sordariomycetes</taxon>
        <taxon>Sordariomycetidae</taxon>
        <taxon>Sordariales</taxon>
        <taxon>Lasiosphaeriaceae</taxon>
        <taxon>Immersiella</taxon>
    </lineage>
</organism>
<evidence type="ECO:0000313" key="3">
    <source>
        <dbReference type="Proteomes" id="UP001175000"/>
    </source>
</evidence>